<comment type="caution">
    <text evidence="2">Lacks conserved residue(s) required for the propagation of feature annotation.</text>
</comment>
<dbReference type="PROSITE" id="PS50041">
    <property type="entry name" value="C_TYPE_LECTIN_2"/>
    <property type="match status" value="1"/>
</dbReference>
<evidence type="ECO:0008006" key="8">
    <source>
        <dbReference type="Google" id="ProtNLM"/>
    </source>
</evidence>
<dbReference type="InterPro" id="IPR000436">
    <property type="entry name" value="Sushi_SCR_CCP_dom"/>
</dbReference>
<name>A0A1S3H9E9_LINAN</name>
<feature type="domain" description="Sushi" evidence="5">
    <location>
        <begin position="344"/>
        <end position="403"/>
    </location>
</feature>
<evidence type="ECO:0000313" key="7">
    <source>
        <dbReference type="RefSeq" id="XP_013382096.1"/>
    </source>
</evidence>
<dbReference type="InterPro" id="IPR035976">
    <property type="entry name" value="Sushi/SCR/CCP_sf"/>
</dbReference>
<dbReference type="InterPro" id="IPR001304">
    <property type="entry name" value="C-type_lectin-like"/>
</dbReference>
<keyword evidence="1" id="KW-1015">Disulfide bond</keyword>
<dbReference type="SUPFAM" id="SSF57535">
    <property type="entry name" value="Complement control module/SCR domain"/>
    <property type="match status" value="1"/>
</dbReference>
<evidence type="ECO:0000256" key="2">
    <source>
        <dbReference type="PROSITE-ProRule" id="PRU00302"/>
    </source>
</evidence>
<keyword evidence="6" id="KW-1185">Reference proteome</keyword>
<proteinExistence type="predicted"/>
<evidence type="ECO:0000256" key="1">
    <source>
        <dbReference type="ARBA" id="ARBA00023157"/>
    </source>
</evidence>
<organism evidence="6 7">
    <name type="scientific">Lingula anatina</name>
    <name type="common">Brachiopod</name>
    <name type="synonym">Lingula unguis</name>
    <dbReference type="NCBI Taxonomy" id="7574"/>
    <lineage>
        <taxon>Eukaryota</taxon>
        <taxon>Metazoa</taxon>
        <taxon>Spiralia</taxon>
        <taxon>Lophotrochozoa</taxon>
        <taxon>Brachiopoda</taxon>
        <taxon>Linguliformea</taxon>
        <taxon>Lingulata</taxon>
        <taxon>Lingulida</taxon>
        <taxon>Linguloidea</taxon>
        <taxon>Lingulidae</taxon>
        <taxon>Lingula</taxon>
    </lineage>
</organism>
<dbReference type="Gene3D" id="2.10.70.10">
    <property type="entry name" value="Complement Module, domain 1"/>
    <property type="match status" value="1"/>
</dbReference>
<dbReference type="Pfam" id="PF00084">
    <property type="entry name" value="Sushi"/>
    <property type="match status" value="1"/>
</dbReference>
<dbReference type="Proteomes" id="UP000085678">
    <property type="component" value="Unplaced"/>
</dbReference>
<protein>
    <recommendedName>
        <fullName evidence="8">Sushi domain-containing protein</fullName>
    </recommendedName>
</protein>
<dbReference type="CDD" id="cd00033">
    <property type="entry name" value="CCP"/>
    <property type="match status" value="1"/>
</dbReference>
<feature type="compositionally biased region" description="Low complexity" evidence="3">
    <location>
        <begin position="289"/>
        <end position="298"/>
    </location>
</feature>
<evidence type="ECO:0000256" key="3">
    <source>
        <dbReference type="SAM" id="MobiDB-lite"/>
    </source>
</evidence>
<keyword evidence="2" id="KW-0768">Sushi</keyword>
<dbReference type="KEGG" id="lak:106152902"/>
<evidence type="ECO:0000313" key="6">
    <source>
        <dbReference type="Proteomes" id="UP000085678"/>
    </source>
</evidence>
<dbReference type="SMART" id="SM00032">
    <property type="entry name" value="CCP"/>
    <property type="match status" value="1"/>
</dbReference>
<dbReference type="InParanoid" id="A0A1S3H9E9"/>
<reference evidence="7" key="1">
    <citation type="submission" date="2025-08" db="UniProtKB">
        <authorList>
            <consortium name="RefSeq"/>
        </authorList>
    </citation>
    <scope>IDENTIFICATION</scope>
    <source>
        <tissue evidence="7">Gonads</tissue>
    </source>
</reference>
<dbReference type="PROSITE" id="PS50923">
    <property type="entry name" value="SUSHI"/>
    <property type="match status" value="1"/>
</dbReference>
<evidence type="ECO:0000259" key="4">
    <source>
        <dbReference type="PROSITE" id="PS50041"/>
    </source>
</evidence>
<feature type="domain" description="C-type lectin" evidence="4">
    <location>
        <begin position="1"/>
        <end position="56"/>
    </location>
</feature>
<gene>
    <name evidence="7" type="primary">LOC106152902</name>
</gene>
<sequence length="404" mass="42319">MDQNGNGEWEWTEPVTEPIQYSDWELGDPEPDGTLCAHLDCEEDDLCLWEAVGCDESDARPLCRAAEHLHQGMRLSSFTYTGSETTVTSPTISMGEPLHVMASLTEMTFSYMPSASKITSESNLDSAANILSVVVSTSVPADSPTDGLEFISPQSTITSPMQLAIASQTQSAIASPSQSAIATPTQSAITSPRQSAIASLTQLAIATPTQSPIASPTQSAITSSTQSAIASQTQSAIASPTQSAITSAQSAIALLTQSAITSSTQSAITLSTQLDIALQTQSAIASSTQSAIPSPTQSAMASPTQSALPTQSAIAEPTHSVYSEGDLQFATVSKVSMTTSQLHLQCPPLPPMPNTNVIYSVDGTVATVECSEGYRLNTRQDNITLVCLESLAWNLTANISCESE</sequence>
<evidence type="ECO:0000259" key="5">
    <source>
        <dbReference type="PROSITE" id="PS50923"/>
    </source>
</evidence>
<dbReference type="AlphaFoldDB" id="A0A1S3H9E9"/>
<dbReference type="GeneID" id="106152902"/>
<feature type="region of interest" description="Disordered" evidence="3">
    <location>
        <begin position="289"/>
        <end position="310"/>
    </location>
</feature>
<dbReference type="RefSeq" id="XP_013382096.1">
    <property type="nucleotide sequence ID" value="XM_013526642.1"/>
</dbReference>
<feature type="compositionally biased region" description="Polar residues" evidence="3">
    <location>
        <begin position="299"/>
        <end position="310"/>
    </location>
</feature>
<accession>A0A1S3H9E9</accession>